<dbReference type="SUPFAM" id="SSF52151">
    <property type="entry name" value="FabD/lysophospholipase-like"/>
    <property type="match status" value="1"/>
</dbReference>
<evidence type="ECO:0000256" key="2">
    <source>
        <dbReference type="PROSITE-ProRule" id="PRU01161"/>
    </source>
</evidence>
<evidence type="ECO:0000313" key="4">
    <source>
        <dbReference type="EMBL" id="WFS23532.1"/>
    </source>
</evidence>
<proteinExistence type="predicted"/>
<dbReference type="RefSeq" id="WP_244615352.1">
    <property type="nucleotide sequence ID" value="NZ_CP117267.1"/>
</dbReference>
<keyword evidence="2" id="KW-0442">Lipid degradation</keyword>
<protein>
    <submittedName>
        <fullName evidence="4">Patatin-like phospholipase family protein</fullName>
    </submittedName>
</protein>
<dbReference type="Pfam" id="PF01734">
    <property type="entry name" value="Patatin"/>
    <property type="match status" value="1"/>
</dbReference>
<keyword evidence="1 2" id="KW-0443">Lipid metabolism</keyword>
<dbReference type="Proteomes" id="UP000318939">
    <property type="component" value="Chromosome"/>
</dbReference>
<feature type="domain" description="PNPLA" evidence="3">
    <location>
        <begin position="82"/>
        <end position="277"/>
    </location>
</feature>
<organism evidence="4 5">
    <name type="scientific">Rhizobium rhododendri</name>
    <dbReference type="NCBI Taxonomy" id="2506430"/>
    <lineage>
        <taxon>Bacteria</taxon>
        <taxon>Pseudomonadati</taxon>
        <taxon>Pseudomonadota</taxon>
        <taxon>Alphaproteobacteria</taxon>
        <taxon>Hyphomicrobiales</taxon>
        <taxon>Rhizobiaceae</taxon>
        <taxon>Rhizobium/Agrobacterium group</taxon>
        <taxon>Rhizobium</taxon>
    </lineage>
</organism>
<evidence type="ECO:0000256" key="1">
    <source>
        <dbReference type="ARBA" id="ARBA00023098"/>
    </source>
</evidence>
<feature type="short sequence motif" description="GXGXXG" evidence="2">
    <location>
        <begin position="86"/>
        <end position="91"/>
    </location>
</feature>
<feature type="short sequence motif" description="GXSXG" evidence="2">
    <location>
        <begin position="115"/>
        <end position="119"/>
    </location>
</feature>
<dbReference type="InterPro" id="IPR016035">
    <property type="entry name" value="Acyl_Trfase/lysoPLipase"/>
</dbReference>
<dbReference type="EMBL" id="CP117267">
    <property type="protein sequence ID" value="WFS23532.1"/>
    <property type="molecule type" value="Genomic_DNA"/>
</dbReference>
<dbReference type="PROSITE" id="PS51635">
    <property type="entry name" value="PNPLA"/>
    <property type="match status" value="1"/>
</dbReference>
<evidence type="ECO:0000313" key="5">
    <source>
        <dbReference type="Proteomes" id="UP000318939"/>
    </source>
</evidence>
<name>A0ABY8IIM2_9HYPH</name>
<accession>A0ABY8IIM2</accession>
<keyword evidence="2" id="KW-0378">Hydrolase</keyword>
<dbReference type="InterPro" id="IPR002641">
    <property type="entry name" value="PNPLA_dom"/>
</dbReference>
<gene>
    <name evidence="4" type="ORF">PR018_03135</name>
</gene>
<reference evidence="4" key="2">
    <citation type="journal article" date="2023" name="MicrobiologyOpen">
        <title>Genomics of the tumorigenes clade of the family Rhizobiaceae and description of Rhizobium rhododendri sp. nov.</title>
        <authorList>
            <person name="Kuzmanovic N."/>
            <person name="diCenzo G.C."/>
            <person name="Bunk B."/>
            <person name="Sproeer C."/>
            <person name="Fruehling A."/>
            <person name="Neumann-Schaal M."/>
            <person name="Overmann J."/>
            <person name="Smalla K."/>
        </authorList>
    </citation>
    <scope>NUCLEOTIDE SEQUENCE</scope>
    <source>
        <strain evidence="4">Rho-6.2</strain>
    </source>
</reference>
<dbReference type="Gene3D" id="3.40.1090.10">
    <property type="entry name" value="Cytosolic phospholipase A2 catalytic domain"/>
    <property type="match status" value="1"/>
</dbReference>
<feature type="short sequence motif" description="DGA/G" evidence="2">
    <location>
        <begin position="261"/>
        <end position="263"/>
    </location>
</feature>
<evidence type="ECO:0000259" key="3">
    <source>
        <dbReference type="PROSITE" id="PS51635"/>
    </source>
</evidence>
<reference evidence="4" key="1">
    <citation type="journal article" date="2019" name="Phytopathology">
        <title>A Novel Group of Rhizobium tumorigenes-Like Agrobacteria Associated with Crown Gall Disease of Rhododendron and Blueberry.</title>
        <authorList>
            <person name="Kuzmanovic N."/>
            <person name="Behrens P."/>
            <person name="Idczak E."/>
            <person name="Wagner S."/>
            <person name="Gotz M."/>
            <person name="Sproer C."/>
            <person name="Bunk B."/>
            <person name="Overmann J."/>
            <person name="Smalla K."/>
        </authorList>
    </citation>
    <scope>NUCLEOTIDE SEQUENCE</scope>
    <source>
        <strain evidence="4">Rho-6.2</strain>
    </source>
</reference>
<sequence>MASQSAQRRIRFGQACILALACLAMLTGCVGNARVTYVRQDAVQAQVAGFNNIRTYLDASPTELAGVKGWEPPATAKKLNYLVISGGGSGGAFSVGVLDAWTKLGTRPKFDIVSGVSTGALIAPFAFLGSSYDPPLVKLYTSGVASDLVDRRWLPNAILGKSLLKQEPLRRMVEEYITADVMRAVATEHKAGRRLLVLTSNLDSQRPVVWNMGAIAASGQPDALKLFQDVLIASASVPGVYPAVMIKTHVGNRSFQEMHSDGGSASQVLTIPDAVLAEADGHPPKKPRDFNVYVLINNTLMPEFSNTADSTLPIMARAYAMLIKSQTRASVMAFYEYAMRTGINFHLASIDRQYAYSMSDPLNATYMRSIFKLGSSEMLAGELWKQKPIFSVEQPTVVATN</sequence>
<keyword evidence="5" id="KW-1185">Reference proteome</keyword>
<feature type="active site" description="Proton acceptor" evidence="2">
    <location>
        <position position="261"/>
    </location>
</feature>
<feature type="active site" description="Nucleophile" evidence="2">
    <location>
        <position position="117"/>
    </location>
</feature>